<dbReference type="GO" id="GO:0006740">
    <property type="term" value="P:NADPH regeneration"/>
    <property type="evidence" value="ECO:0007669"/>
    <property type="project" value="TreeGrafter"/>
</dbReference>
<dbReference type="GeneID" id="65083120"/>
<evidence type="ECO:0000256" key="2">
    <source>
        <dbReference type="ARBA" id="ARBA00023002"/>
    </source>
</evidence>
<dbReference type="Proteomes" id="UP000184255">
    <property type="component" value="Unassembled WGS sequence"/>
</dbReference>
<dbReference type="RefSeq" id="XP_041689745.1">
    <property type="nucleotide sequence ID" value="XM_041824245.1"/>
</dbReference>
<dbReference type="Pfam" id="PF01408">
    <property type="entry name" value="GFO_IDH_MocA"/>
    <property type="match status" value="1"/>
</dbReference>
<dbReference type="GO" id="GO:0005737">
    <property type="term" value="C:cytoplasm"/>
    <property type="evidence" value="ECO:0007669"/>
    <property type="project" value="TreeGrafter"/>
</dbReference>
<accession>A0A1L7U650</accession>
<dbReference type="PANTHER" id="PTHR42840:SF3">
    <property type="entry name" value="BINDING ROSSMANN FOLD OXIDOREDUCTASE, PUTATIVE (AFU_ORTHOLOGUE AFUA_2G10240)-RELATED"/>
    <property type="match status" value="1"/>
</dbReference>
<feature type="domain" description="Gfo/Idh/MocA-like oxidoreductase N-terminal" evidence="3">
    <location>
        <begin position="12"/>
        <end position="135"/>
    </location>
</feature>
<protein>
    <submittedName>
        <fullName evidence="5">Related to dehydrogenases and related proteins</fullName>
    </submittedName>
</protein>
<evidence type="ECO:0000313" key="5">
    <source>
        <dbReference type="EMBL" id="CVL06164.1"/>
    </source>
</evidence>
<organism evidence="5 6">
    <name type="scientific">Fusarium mangiferae</name>
    <name type="common">Mango malformation disease fungus</name>
    <dbReference type="NCBI Taxonomy" id="192010"/>
    <lineage>
        <taxon>Eukaryota</taxon>
        <taxon>Fungi</taxon>
        <taxon>Dikarya</taxon>
        <taxon>Ascomycota</taxon>
        <taxon>Pezizomycotina</taxon>
        <taxon>Sordariomycetes</taxon>
        <taxon>Hypocreomycetidae</taxon>
        <taxon>Hypocreales</taxon>
        <taxon>Nectriaceae</taxon>
        <taxon>Fusarium</taxon>
        <taxon>Fusarium fujikuroi species complex</taxon>
    </lineage>
</organism>
<feature type="domain" description="GFO/IDH/MocA-like oxidoreductase" evidence="4">
    <location>
        <begin position="144"/>
        <end position="268"/>
    </location>
</feature>
<dbReference type="AlphaFoldDB" id="A0A1L7U650"/>
<dbReference type="PANTHER" id="PTHR42840">
    <property type="entry name" value="NAD(P)-BINDING ROSSMANN-FOLD SUPERFAMILY PROTEIN-RELATED"/>
    <property type="match status" value="1"/>
</dbReference>
<evidence type="ECO:0000259" key="4">
    <source>
        <dbReference type="Pfam" id="PF22725"/>
    </source>
</evidence>
<sequence>MPAQKNGVPRRLKVGVVGIGRMGRHHAMNLLHQTPRADLICACSPTEADLVWANEHLVPHGVHFVPTFDEMIEIPGLEAILIASATYLHTSQTRTALNKGLHVLCEKPVCQTLDELVALVDQVEGRPQARLMVGFVRRFDENYQNALSQLKQNAIGKPVVIRSQASDPIDESPYYKQYLKDSGGIFVDATIHDIDLSLLLFGDDSQPKSVSAVGVRAIHPEIEACGDVDNAVGICEYWDNKIAFFYNNRMAAHGYDNATEILGTMGKLSVNLIPRRNAVELCDKDGVVKTFAHTGWYERYEAAFVKETNGWVNSLLDNTPLPVPLRSSLTSLKIATALQESLRTGNKICFDRKGNRIKE</sequence>
<dbReference type="InterPro" id="IPR036291">
    <property type="entry name" value="NAD(P)-bd_dom_sf"/>
</dbReference>
<dbReference type="SUPFAM" id="SSF55347">
    <property type="entry name" value="Glyceraldehyde-3-phosphate dehydrogenase-like, C-terminal domain"/>
    <property type="match status" value="1"/>
</dbReference>
<dbReference type="Gene3D" id="3.30.360.10">
    <property type="entry name" value="Dihydrodipicolinate Reductase, domain 2"/>
    <property type="match status" value="1"/>
</dbReference>
<dbReference type="InterPro" id="IPR000683">
    <property type="entry name" value="Gfo/Idh/MocA-like_OxRdtase_N"/>
</dbReference>
<dbReference type="SUPFAM" id="SSF51735">
    <property type="entry name" value="NAD(P)-binding Rossmann-fold domains"/>
    <property type="match status" value="1"/>
</dbReference>
<dbReference type="EMBL" id="FCQH01000017">
    <property type="protein sequence ID" value="CVL06164.1"/>
    <property type="molecule type" value="Genomic_DNA"/>
</dbReference>
<proteinExistence type="inferred from homology"/>
<evidence type="ECO:0000256" key="1">
    <source>
        <dbReference type="ARBA" id="ARBA00010928"/>
    </source>
</evidence>
<dbReference type="GO" id="GO:0016491">
    <property type="term" value="F:oxidoreductase activity"/>
    <property type="evidence" value="ECO:0007669"/>
    <property type="project" value="UniProtKB-KW"/>
</dbReference>
<gene>
    <name evidence="5" type="ORF">FMAN_03849</name>
</gene>
<keyword evidence="2" id="KW-0560">Oxidoreductase</keyword>
<reference evidence="6" key="1">
    <citation type="journal article" date="2016" name="Genome Biol. Evol.">
        <title>Comparative 'omics' of the Fusarium fujikuroi species complex highlights differences in genetic potential and metabolite synthesis.</title>
        <authorList>
            <person name="Niehaus E.-M."/>
            <person name="Muensterkoetter M."/>
            <person name="Proctor R.H."/>
            <person name="Brown D.W."/>
            <person name="Sharon A."/>
            <person name="Idan Y."/>
            <person name="Oren-Young L."/>
            <person name="Sieber C.M."/>
            <person name="Novak O."/>
            <person name="Pencik A."/>
            <person name="Tarkowska D."/>
            <person name="Hromadova K."/>
            <person name="Freeman S."/>
            <person name="Maymon M."/>
            <person name="Elazar M."/>
            <person name="Youssef S.A."/>
            <person name="El-Shabrawy E.S.M."/>
            <person name="Shalaby A.B.A."/>
            <person name="Houterman P."/>
            <person name="Brock N.L."/>
            <person name="Burkhardt I."/>
            <person name="Tsavkelova E.A."/>
            <person name="Dickschat J.S."/>
            <person name="Galuszka P."/>
            <person name="Gueldener U."/>
            <person name="Tudzynski B."/>
        </authorList>
    </citation>
    <scope>NUCLEOTIDE SEQUENCE [LARGE SCALE GENOMIC DNA]</scope>
    <source>
        <strain evidence="6">MRC7560</strain>
    </source>
</reference>
<evidence type="ECO:0000313" key="6">
    <source>
        <dbReference type="Proteomes" id="UP000184255"/>
    </source>
</evidence>
<dbReference type="Pfam" id="PF22725">
    <property type="entry name" value="GFO_IDH_MocA_C3"/>
    <property type="match status" value="1"/>
</dbReference>
<comment type="caution">
    <text evidence="5">The sequence shown here is derived from an EMBL/GenBank/DDBJ whole genome shotgun (WGS) entry which is preliminary data.</text>
</comment>
<evidence type="ECO:0000259" key="3">
    <source>
        <dbReference type="Pfam" id="PF01408"/>
    </source>
</evidence>
<comment type="similarity">
    <text evidence="1">Belongs to the Gfo/Idh/MocA family.</text>
</comment>
<dbReference type="InterPro" id="IPR055170">
    <property type="entry name" value="GFO_IDH_MocA-like_dom"/>
</dbReference>
<dbReference type="GO" id="GO:0000166">
    <property type="term" value="F:nucleotide binding"/>
    <property type="evidence" value="ECO:0007669"/>
    <property type="project" value="InterPro"/>
</dbReference>
<dbReference type="Gene3D" id="3.40.50.720">
    <property type="entry name" value="NAD(P)-binding Rossmann-like Domain"/>
    <property type="match status" value="1"/>
</dbReference>
<keyword evidence="6" id="KW-1185">Reference proteome</keyword>
<dbReference type="VEuPathDB" id="FungiDB:FMAN_03849"/>
<name>A0A1L7U650_FUSMA</name>